<dbReference type="Proteomes" id="UP000250235">
    <property type="component" value="Unassembled WGS sequence"/>
</dbReference>
<evidence type="ECO:0000313" key="2">
    <source>
        <dbReference type="EMBL" id="KZV23830.1"/>
    </source>
</evidence>
<proteinExistence type="predicted"/>
<evidence type="ECO:0000256" key="1">
    <source>
        <dbReference type="SAM" id="MobiDB-lite"/>
    </source>
</evidence>
<feature type="region of interest" description="Disordered" evidence="1">
    <location>
        <begin position="145"/>
        <end position="175"/>
    </location>
</feature>
<evidence type="ECO:0000313" key="3">
    <source>
        <dbReference type="Proteomes" id="UP000250235"/>
    </source>
</evidence>
<reference evidence="2 3" key="1">
    <citation type="journal article" date="2015" name="Proc. Natl. Acad. Sci. U.S.A.">
        <title>The resurrection genome of Boea hygrometrica: A blueprint for survival of dehydration.</title>
        <authorList>
            <person name="Xiao L."/>
            <person name="Yang G."/>
            <person name="Zhang L."/>
            <person name="Yang X."/>
            <person name="Zhao S."/>
            <person name="Ji Z."/>
            <person name="Zhou Q."/>
            <person name="Hu M."/>
            <person name="Wang Y."/>
            <person name="Chen M."/>
            <person name="Xu Y."/>
            <person name="Jin H."/>
            <person name="Xiao X."/>
            <person name="Hu G."/>
            <person name="Bao F."/>
            <person name="Hu Y."/>
            <person name="Wan P."/>
            <person name="Li L."/>
            <person name="Deng X."/>
            <person name="Kuang T."/>
            <person name="Xiang C."/>
            <person name="Zhu J.K."/>
            <person name="Oliver M.J."/>
            <person name="He Y."/>
        </authorList>
    </citation>
    <scope>NUCLEOTIDE SEQUENCE [LARGE SCALE GENOMIC DNA]</scope>
    <source>
        <strain evidence="3">cv. XS01</strain>
    </source>
</reference>
<dbReference type="EMBL" id="KV013368">
    <property type="protein sequence ID" value="KZV23830.1"/>
    <property type="molecule type" value="Genomic_DNA"/>
</dbReference>
<accession>A0A2Z7ASH0</accession>
<sequence>MAKPVHVVPRPNVWSSLSTPNGYKNVRLEEGFQIRVPSLKSNRSISRNREGKISVNINATVKVNPAQILARYRLGLHYIVSAQGVQATHHQFATNIVPPNDVARKSTSGATRKLTRSDLITYTTACSYPAQHRVKDQISLPAQEPHTTSTQATNQPANAQTQTRLRTPSISEPSISSAQTSKLIRACTRQQVTPATYHAHGSLRLQWYQIRSDLLTVIQLEQGNSACARQPDLIISSLARCSTQQA</sequence>
<keyword evidence="3" id="KW-1185">Reference proteome</keyword>
<name>A0A2Z7ASH0_9LAMI</name>
<feature type="compositionally biased region" description="Polar residues" evidence="1">
    <location>
        <begin position="164"/>
        <end position="175"/>
    </location>
</feature>
<organism evidence="2 3">
    <name type="scientific">Dorcoceras hygrometricum</name>
    <dbReference type="NCBI Taxonomy" id="472368"/>
    <lineage>
        <taxon>Eukaryota</taxon>
        <taxon>Viridiplantae</taxon>
        <taxon>Streptophyta</taxon>
        <taxon>Embryophyta</taxon>
        <taxon>Tracheophyta</taxon>
        <taxon>Spermatophyta</taxon>
        <taxon>Magnoliopsida</taxon>
        <taxon>eudicotyledons</taxon>
        <taxon>Gunneridae</taxon>
        <taxon>Pentapetalae</taxon>
        <taxon>asterids</taxon>
        <taxon>lamiids</taxon>
        <taxon>Lamiales</taxon>
        <taxon>Gesneriaceae</taxon>
        <taxon>Didymocarpoideae</taxon>
        <taxon>Trichosporeae</taxon>
        <taxon>Loxocarpinae</taxon>
        <taxon>Dorcoceras</taxon>
    </lineage>
</organism>
<protein>
    <submittedName>
        <fullName evidence="2">Uncharacterized protein</fullName>
    </submittedName>
</protein>
<dbReference type="AlphaFoldDB" id="A0A2Z7ASH0"/>
<gene>
    <name evidence="2" type="ORF">F511_31177</name>
</gene>
<feature type="compositionally biased region" description="Low complexity" evidence="1">
    <location>
        <begin position="147"/>
        <end position="163"/>
    </location>
</feature>